<sequence length="291" mass="31810">MRPTGSTRSVLLALCVVAAAVIPPAASGEDRIVSGDLETLQQRLEPLGWRVERSPDGDLLLWPATRTPAATAPAEDGKTTIPQQDLATLQARLEERGWRVERDADGSLLLYPKDGGGVTAAGERVAPLDDVRALLLASGWTVEKKEGGDLLLFPGTSPGVPVEKTLDKRVRQDDLAAVRQAVEQSGWRTERRPDGSLVLYPRDAAGVPPESSATEPTLAEQAGVKLPVDTWGEAQRIARRWVQQQQGRLTVGRIRKVNWIYLVSIVDSKPPYRLKNQLVIRSQDGRVIPLY</sequence>
<evidence type="ECO:0000256" key="1">
    <source>
        <dbReference type="SAM" id="SignalP"/>
    </source>
</evidence>
<comment type="caution">
    <text evidence="2">The sequence shown here is derived from an EMBL/GenBank/DDBJ whole genome shotgun (WGS) entry which is preliminary data.</text>
</comment>
<organism evidence="2">
    <name type="scientific">Sedimenticola thiotaurini</name>
    <dbReference type="NCBI Taxonomy" id="1543721"/>
    <lineage>
        <taxon>Bacteria</taxon>
        <taxon>Pseudomonadati</taxon>
        <taxon>Pseudomonadota</taxon>
        <taxon>Gammaproteobacteria</taxon>
        <taxon>Chromatiales</taxon>
        <taxon>Sedimenticolaceae</taxon>
        <taxon>Sedimenticola</taxon>
    </lineage>
</organism>
<dbReference type="EMBL" id="DRKP01000066">
    <property type="protein sequence ID" value="HEB95962.1"/>
    <property type="molecule type" value="Genomic_DNA"/>
</dbReference>
<dbReference type="AlphaFoldDB" id="A0A831WAC1"/>
<feature type="chain" id="PRO_5032944580" description="PepSY domain-containing protein" evidence="1">
    <location>
        <begin position="29"/>
        <end position="291"/>
    </location>
</feature>
<name>A0A831WAC1_9GAMM</name>
<gene>
    <name evidence="2" type="ORF">ENI96_05975</name>
</gene>
<proteinExistence type="predicted"/>
<reference evidence="2" key="1">
    <citation type="journal article" date="2020" name="mSystems">
        <title>Genome- and Community-Level Interaction Insights into Carbon Utilization and Element Cycling Functions of Hydrothermarchaeota in Hydrothermal Sediment.</title>
        <authorList>
            <person name="Zhou Z."/>
            <person name="Liu Y."/>
            <person name="Xu W."/>
            <person name="Pan J."/>
            <person name="Luo Z.H."/>
            <person name="Li M."/>
        </authorList>
    </citation>
    <scope>NUCLEOTIDE SEQUENCE [LARGE SCALE GENOMIC DNA]</scope>
    <source>
        <strain evidence="2">HyVt-443</strain>
    </source>
</reference>
<evidence type="ECO:0008006" key="3">
    <source>
        <dbReference type="Google" id="ProtNLM"/>
    </source>
</evidence>
<evidence type="ECO:0000313" key="2">
    <source>
        <dbReference type="EMBL" id="HEB95962.1"/>
    </source>
</evidence>
<dbReference type="Proteomes" id="UP000886251">
    <property type="component" value="Unassembled WGS sequence"/>
</dbReference>
<feature type="signal peptide" evidence="1">
    <location>
        <begin position="1"/>
        <end position="28"/>
    </location>
</feature>
<accession>A0A831WAC1</accession>
<protein>
    <recommendedName>
        <fullName evidence="3">PepSY domain-containing protein</fullName>
    </recommendedName>
</protein>
<keyword evidence="1" id="KW-0732">Signal</keyword>